<dbReference type="PROSITE" id="PS00028">
    <property type="entry name" value="ZINC_FINGER_C2H2_1"/>
    <property type="match status" value="1"/>
</dbReference>
<feature type="compositionally biased region" description="Basic residues" evidence="1">
    <location>
        <begin position="36"/>
        <end position="57"/>
    </location>
</feature>
<evidence type="ECO:0000313" key="3">
    <source>
        <dbReference type="EMBL" id="SVB47237.1"/>
    </source>
</evidence>
<dbReference type="InterPro" id="IPR013087">
    <property type="entry name" value="Znf_C2H2_type"/>
</dbReference>
<protein>
    <recommendedName>
        <fullName evidence="2">C2H2-type domain-containing protein</fullName>
    </recommendedName>
</protein>
<gene>
    <name evidence="3" type="ORF">METZ01_LOCUS200091</name>
</gene>
<proteinExistence type="predicted"/>
<reference evidence="3" key="1">
    <citation type="submission" date="2018-05" db="EMBL/GenBank/DDBJ databases">
        <authorList>
            <person name="Lanie J.A."/>
            <person name="Ng W.-L."/>
            <person name="Kazmierczak K.M."/>
            <person name="Andrzejewski T.M."/>
            <person name="Davidsen T.M."/>
            <person name="Wayne K.J."/>
            <person name="Tettelin H."/>
            <person name="Glass J.I."/>
            <person name="Rusch D."/>
            <person name="Podicherti R."/>
            <person name="Tsui H.-C.T."/>
            <person name="Winkler M.E."/>
        </authorList>
    </citation>
    <scope>NUCLEOTIDE SEQUENCE</scope>
</reference>
<feature type="domain" description="C2H2-type" evidence="2">
    <location>
        <begin position="21"/>
        <end position="42"/>
    </location>
</feature>
<dbReference type="EMBL" id="UINC01043341">
    <property type="protein sequence ID" value="SVB47237.1"/>
    <property type="molecule type" value="Genomic_DNA"/>
</dbReference>
<feature type="region of interest" description="Disordered" evidence="1">
    <location>
        <begin position="35"/>
        <end position="57"/>
    </location>
</feature>
<sequence length="57" mass="6583">MRELQLDLFKKKSKTTTSLVCKICDMKFSDPERTARHMVKAHSKPQKKKRAGTGKYA</sequence>
<evidence type="ECO:0000256" key="1">
    <source>
        <dbReference type="SAM" id="MobiDB-lite"/>
    </source>
</evidence>
<accession>A0A382EBJ1</accession>
<dbReference type="AlphaFoldDB" id="A0A382EBJ1"/>
<evidence type="ECO:0000259" key="2">
    <source>
        <dbReference type="PROSITE" id="PS00028"/>
    </source>
</evidence>
<name>A0A382EBJ1_9ZZZZ</name>
<organism evidence="3">
    <name type="scientific">marine metagenome</name>
    <dbReference type="NCBI Taxonomy" id="408172"/>
    <lineage>
        <taxon>unclassified sequences</taxon>
        <taxon>metagenomes</taxon>
        <taxon>ecological metagenomes</taxon>
    </lineage>
</organism>